<evidence type="ECO:0000313" key="5">
    <source>
        <dbReference type="Proteomes" id="UP000231990"/>
    </source>
</evidence>
<dbReference type="InterPro" id="IPR014729">
    <property type="entry name" value="Rossmann-like_a/b/a_fold"/>
</dbReference>
<evidence type="ECO:0000313" key="3">
    <source>
        <dbReference type="EMBL" id="PJZ74651.1"/>
    </source>
</evidence>
<dbReference type="EMBL" id="NPDZ01000001">
    <property type="protein sequence ID" value="PJZ74651.1"/>
    <property type="molecule type" value="Genomic_DNA"/>
</dbReference>
<dbReference type="Gene3D" id="3.40.50.620">
    <property type="entry name" value="HUPs"/>
    <property type="match status" value="1"/>
</dbReference>
<dbReference type="OrthoDB" id="9774475at2"/>
<dbReference type="SUPFAM" id="SSF52402">
    <property type="entry name" value="Adenine nucleotide alpha hydrolases-like"/>
    <property type="match status" value="1"/>
</dbReference>
<evidence type="ECO:0000313" key="2">
    <source>
        <dbReference type="EMBL" id="PJZ71119.1"/>
    </source>
</evidence>
<dbReference type="RefSeq" id="WP_100712061.1">
    <property type="nucleotide sequence ID" value="NZ_NPDY01000001.1"/>
</dbReference>
<evidence type="ECO:0000313" key="4">
    <source>
        <dbReference type="Proteomes" id="UP000231962"/>
    </source>
</evidence>
<gene>
    <name evidence="2" type="ORF">CH360_00950</name>
    <name evidence="3" type="ORF">CH373_00950</name>
</gene>
<dbReference type="EMBL" id="NPDY01000001">
    <property type="protein sequence ID" value="PJZ71119.1"/>
    <property type="molecule type" value="Genomic_DNA"/>
</dbReference>
<sequence length="105" mass="12431">MSKDIQIIFSQIWEMLKEYEDLVTKSPAIIAYSGGKDSTLIVHFYLWMKEQDLLQKDPILYHLDHSIRSNQIQEDQIRNHMESFELPSIFKKKTYHSFPKSQGIA</sequence>
<name>A0A2M9ZRQ8_9LEPT</name>
<keyword evidence="4" id="KW-1185">Reference proteome</keyword>
<accession>A0A2M9ZRQ8</accession>
<dbReference type="InterPro" id="IPR011063">
    <property type="entry name" value="TilS/TtcA_N"/>
</dbReference>
<dbReference type="Proteomes" id="UP000231962">
    <property type="component" value="Unassembled WGS sequence"/>
</dbReference>
<evidence type="ECO:0000259" key="1">
    <source>
        <dbReference type="Pfam" id="PF01171"/>
    </source>
</evidence>
<reference evidence="4 5" key="1">
    <citation type="submission" date="2017-07" db="EMBL/GenBank/DDBJ databases">
        <title>Leptospira spp. isolated from tropical soils.</title>
        <authorList>
            <person name="Thibeaux R."/>
            <person name="Iraola G."/>
            <person name="Ferres I."/>
            <person name="Bierque E."/>
            <person name="Girault D."/>
            <person name="Soupe-Gilbert M.-E."/>
            <person name="Picardeau M."/>
            <person name="Goarant C."/>
        </authorList>
    </citation>
    <scope>NUCLEOTIDE SEQUENCE [LARGE SCALE GENOMIC DNA]</scope>
    <source>
        <strain evidence="3 5">FH1-B-B1</strain>
        <strain evidence="2 4">FH1-B-C1</strain>
    </source>
</reference>
<comment type="caution">
    <text evidence="3">The sequence shown here is derived from an EMBL/GenBank/DDBJ whole genome shotgun (WGS) entry which is preliminary data.</text>
</comment>
<feature type="domain" description="tRNA(Ile)-lysidine/2-thiocytidine synthase N-terminal" evidence="1">
    <location>
        <begin position="29"/>
        <end position="87"/>
    </location>
</feature>
<proteinExistence type="predicted"/>
<dbReference type="Pfam" id="PF01171">
    <property type="entry name" value="ATP_bind_3"/>
    <property type="match status" value="1"/>
</dbReference>
<dbReference type="AlphaFoldDB" id="A0A2M9ZRQ8"/>
<dbReference type="Proteomes" id="UP000231990">
    <property type="component" value="Unassembled WGS sequence"/>
</dbReference>
<organism evidence="3 5">
    <name type="scientific">Leptospira perolatii</name>
    <dbReference type="NCBI Taxonomy" id="2023191"/>
    <lineage>
        <taxon>Bacteria</taxon>
        <taxon>Pseudomonadati</taxon>
        <taxon>Spirochaetota</taxon>
        <taxon>Spirochaetia</taxon>
        <taxon>Leptospirales</taxon>
        <taxon>Leptospiraceae</taxon>
        <taxon>Leptospira</taxon>
    </lineage>
</organism>
<protein>
    <recommendedName>
        <fullName evidence="1">tRNA(Ile)-lysidine/2-thiocytidine synthase N-terminal domain-containing protein</fullName>
    </recommendedName>
</protein>